<reference evidence="5 6" key="1">
    <citation type="submission" date="2025-04" db="UniProtKB">
        <authorList>
            <consortium name="RefSeq"/>
        </authorList>
    </citation>
    <scope>IDENTIFICATION</scope>
</reference>
<name>A0A8B7XUY1_ACAPL</name>
<dbReference type="SMART" id="SM00225">
    <property type="entry name" value="BTB"/>
    <property type="match status" value="1"/>
</dbReference>
<evidence type="ECO:0000313" key="6">
    <source>
        <dbReference type="RefSeq" id="XP_022084047.1"/>
    </source>
</evidence>
<dbReference type="RefSeq" id="XP_022084047.1">
    <property type="nucleotide sequence ID" value="XM_022228355.1"/>
</dbReference>
<dbReference type="KEGG" id="aplc:110975673"/>
<dbReference type="SMART" id="SM00875">
    <property type="entry name" value="BACK"/>
    <property type="match status" value="1"/>
</dbReference>
<dbReference type="PIRSF" id="PIRSF037037">
    <property type="entry name" value="Kelch-like_protein_gigaxonin"/>
    <property type="match status" value="1"/>
</dbReference>
<dbReference type="SUPFAM" id="SSF54695">
    <property type="entry name" value="POZ domain"/>
    <property type="match status" value="1"/>
</dbReference>
<dbReference type="GeneID" id="110975673"/>
<dbReference type="InterPro" id="IPR006652">
    <property type="entry name" value="Kelch_1"/>
</dbReference>
<dbReference type="Proteomes" id="UP000694845">
    <property type="component" value="Unplaced"/>
</dbReference>
<dbReference type="SUPFAM" id="SSF117281">
    <property type="entry name" value="Kelch motif"/>
    <property type="match status" value="1"/>
</dbReference>
<keyword evidence="2" id="KW-0677">Repeat</keyword>
<proteinExistence type="predicted"/>
<dbReference type="InterPro" id="IPR015915">
    <property type="entry name" value="Kelch-typ_b-propeller"/>
</dbReference>
<accession>A0A8B7XUY1</accession>
<dbReference type="PANTHER" id="PTHR24412">
    <property type="entry name" value="KELCH PROTEIN"/>
    <property type="match status" value="1"/>
</dbReference>
<dbReference type="SMART" id="SM00612">
    <property type="entry name" value="Kelch"/>
    <property type="match status" value="5"/>
</dbReference>
<dbReference type="InterPro" id="IPR000210">
    <property type="entry name" value="BTB/POZ_dom"/>
</dbReference>
<gene>
    <name evidence="5 6" type="primary">LOC110975673</name>
</gene>
<organism evidence="4 6">
    <name type="scientific">Acanthaster planci</name>
    <name type="common">Crown-of-thorns starfish</name>
    <dbReference type="NCBI Taxonomy" id="133434"/>
    <lineage>
        <taxon>Eukaryota</taxon>
        <taxon>Metazoa</taxon>
        <taxon>Echinodermata</taxon>
        <taxon>Eleutherozoa</taxon>
        <taxon>Asterozoa</taxon>
        <taxon>Asteroidea</taxon>
        <taxon>Valvatacea</taxon>
        <taxon>Valvatida</taxon>
        <taxon>Acanthasteridae</taxon>
        <taxon>Acanthaster</taxon>
    </lineage>
</organism>
<dbReference type="Pfam" id="PF01344">
    <property type="entry name" value="Kelch_1"/>
    <property type="match status" value="1"/>
</dbReference>
<dbReference type="PROSITE" id="PS50097">
    <property type="entry name" value="BTB"/>
    <property type="match status" value="1"/>
</dbReference>
<dbReference type="OrthoDB" id="19132at2759"/>
<protein>
    <submittedName>
        <fullName evidence="5 6">Kelch-like protein 24</fullName>
    </submittedName>
</protein>
<dbReference type="FunFam" id="1.25.40.420:FF:000001">
    <property type="entry name" value="Kelch-like family member 12"/>
    <property type="match status" value="1"/>
</dbReference>
<evidence type="ECO:0000259" key="3">
    <source>
        <dbReference type="PROSITE" id="PS50097"/>
    </source>
</evidence>
<sequence length="587" mass="65349">MEGTNSTRTSGQKSEMNIHVLFQDTGQSSEILTTLNKMRKQGQLTDVTVHVGCRTIPCHRAILACCSEYFLAMFSNDLRESDEGHVYLDKMDADILELLVEYAYTSTIIIDTANAQALLEAAHRLQFAKVVEACCDFMESNLDPSNCLGLLSFADTHSLSRLYQAALAYSLERFEEVCKQEEFLQMTTSQLAEYLSHDALNVSKEETVYRSFAQWRESNKNLKSSDLHRLLRCVRLHYLPPKLLHSVAGDPDVAQSSKTMELVSQAIEIQKKLQVQTERQAQSVSCSRPRPSTRTEVMVVVGGYRDDHSCITDVRFFNPILKKWESLTSIPEPLSGYSVTRLGNCIYVIGGKLKSSFSQLVYRYDIEKDGWGAMSGLTCARQHHGCAVIEDLIFVAGGEQKSGFVAEVESFSASSNQWQTVTELPEPVSGPAIASHRQKLFVVGGQTGQATTYGHIQCLDTVTTQWTVITTVPITSRHFPTLMLNGYMYILGGCGRNGIQVYDPDTDICLPPMTMCNTERHLFAAVALQRQGVIVVAGGMRNYQALTSVEAFSPIANYWSNVVDMPHALRVHGCGVTIHRYLGPPLY</sequence>
<evidence type="ECO:0000256" key="2">
    <source>
        <dbReference type="ARBA" id="ARBA00022737"/>
    </source>
</evidence>
<evidence type="ECO:0000256" key="1">
    <source>
        <dbReference type="ARBA" id="ARBA00022441"/>
    </source>
</evidence>
<feature type="domain" description="BTB" evidence="3">
    <location>
        <begin position="45"/>
        <end position="112"/>
    </location>
</feature>
<keyword evidence="4" id="KW-1185">Reference proteome</keyword>
<dbReference type="InterPro" id="IPR011705">
    <property type="entry name" value="BACK"/>
</dbReference>
<evidence type="ECO:0000313" key="5">
    <source>
        <dbReference type="RefSeq" id="XP_022084046.1"/>
    </source>
</evidence>
<dbReference type="RefSeq" id="XP_022084046.1">
    <property type="nucleotide sequence ID" value="XM_022228354.1"/>
</dbReference>
<dbReference type="Pfam" id="PF24681">
    <property type="entry name" value="Kelch_KLHDC2_KLHL20_DRC7"/>
    <property type="match status" value="1"/>
</dbReference>
<dbReference type="OMA" id="ACEELIM"/>
<dbReference type="InterPro" id="IPR017096">
    <property type="entry name" value="BTB-kelch_protein"/>
</dbReference>
<dbReference type="Pfam" id="PF07707">
    <property type="entry name" value="BACK"/>
    <property type="match status" value="1"/>
</dbReference>
<dbReference type="InterPro" id="IPR011333">
    <property type="entry name" value="SKP1/BTB/POZ_sf"/>
</dbReference>
<dbReference type="Gene3D" id="3.30.710.10">
    <property type="entry name" value="Potassium Channel Kv1.1, Chain A"/>
    <property type="match status" value="1"/>
</dbReference>
<dbReference type="AlphaFoldDB" id="A0A8B7XUY1"/>
<dbReference type="Gene3D" id="1.25.40.420">
    <property type="match status" value="1"/>
</dbReference>
<evidence type="ECO:0000313" key="4">
    <source>
        <dbReference type="Proteomes" id="UP000694845"/>
    </source>
</evidence>
<dbReference type="PANTHER" id="PTHR24412:SF441">
    <property type="entry name" value="KELCH-LIKE PROTEIN 28"/>
    <property type="match status" value="1"/>
</dbReference>
<dbReference type="Pfam" id="PF00651">
    <property type="entry name" value="BTB"/>
    <property type="match status" value="1"/>
</dbReference>
<dbReference type="Gene3D" id="2.120.10.80">
    <property type="entry name" value="Kelch-type beta propeller"/>
    <property type="match status" value="1"/>
</dbReference>
<keyword evidence="1" id="KW-0880">Kelch repeat</keyword>